<dbReference type="STRING" id="478744.SAMN05444359_102159"/>
<organism evidence="1 2">
    <name type="scientific">Neolewinella agarilytica</name>
    <dbReference type="NCBI Taxonomy" id="478744"/>
    <lineage>
        <taxon>Bacteria</taxon>
        <taxon>Pseudomonadati</taxon>
        <taxon>Bacteroidota</taxon>
        <taxon>Saprospiria</taxon>
        <taxon>Saprospirales</taxon>
        <taxon>Lewinellaceae</taxon>
        <taxon>Neolewinella</taxon>
    </lineage>
</organism>
<evidence type="ECO:0000313" key="2">
    <source>
        <dbReference type="Proteomes" id="UP000199021"/>
    </source>
</evidence>
<dbReference type="RefSeq" id="WP_090165342.1">
    <property type="nucleotide sequence ID" value="NZ_FOFB01000002.1"/>
</dbReference>
<dbReference type="OrthoDB" id="5735516at2"/>
<evidence type="ECO:0000313" key="1">
    <source>
        <dbReference type="EMBL" id="SEP78042.1"/>
    </source>
</evidence>
<reference evidence="2" key="1">
    <citation type="submission" date="2016-10" db="EMBL/GenBank/DDBJ databases">
        <authorList>
            <person name="Varghese N."/>
            <person name="Submissions S."/>
        </authorList>
    </citation>
    <scope>NUCLEOTIDE SEQUENCE [LARGE SCALE GENOMIC DNA]</scope>
    <source>
        <strain evidence="2">DSM 24740</strain>
    </source>
</reference>
<dbReference type="Proteomes" id="UP000199021">
    <property type="component" value="Unassembled WGS sequence"/>
</dbReference>
<dbReference type="InParanoid" id="A0A1H9AMJ8"/>
<dbReference type="AlphaFoldDB" id="A0A1H9AMJ8"/>
<keyword evidence="2" id="KW-1185">Reference proteome</keyword>
<dbReference type="Pfam" id="PF20420">
    <property type="entry name" value="DUF6702"/>
    <property type="match status" value="1"/>
</dbReference>
<name>A0A1H9AMJ8_9BACT</name>
<sequence>MLLFTILITLFTGTAPVHDYHVSKTNVRYVAEKSEVQIEMHVFVEDLEKDLIAAGAPTLELGTKRQHQEADRYLETYLRQHFRVKWNGEYLPLETIGYELADDLHGFWIYQVAVVESAPETIHFYNSMITATYADQKNILKFYNGRERSATLLMSKDRAEAEWSSL</sequence>
<accession>A0A1H9AMJ8</accession>
<proteinExistence type="predicted"/>
<protein>
    <submittedName>
        <fullName evidence="1">Uncharacterized protein</fullName>
    </submittedName>
</protein>
<dbReference type="InterPro" id="IPR046525">
    <property type="entry name" value="DUF6702"/>
</dbReference>
<dbReference type="EMBL" id="FOFB01000002">
    <property type="protein sequence ID" value="SEP78042.1"/>
    <property type="molecule type" value="Genomic_DNA"/>
</dbReference>
<gene>
    <name evidence="1" type="ORF">SAMN05444359_102159</name>
</gene>